<keyword evidence="7" id="KW-1185">Reference proteome</keyword>
<organism evidence="6 7">
    <name type="scientific">Virgibacillus xinjiangensis</name>
    <dbReference type="NCBI Taxonomy" id="393090"/>
    <lineage>
        <taxon>Bacteria</taxon>
        <taxon>Bacillati</taxon>
        <taxon>Bacillota</taxon>
        <taxon>Bacilli</taxon>
        <taxon>Bacillales</taxon>
        <taxon>Bacillaceae</taxon>
        <taxon>Virgibacillus</taxon>
    </lineage>
</organism>
<evidence type="ECO:0000256" key="3">
    <source>
        <dbReference type="SAM" id="SignalP"/>
    </source>
</evidence>
<dbReference type="EMBL" id="JBHRSA010000035">
    <property type="protein sequence ID" value="MFC3040378.1"/>
    <property type="molecule type" value="Genomic_DNA"/>
</dbReference>
<feature type="compositionally biased region" description="Acidic residues" evidence="2">
    <location>
        <begin position="276"/>
        <end position="287"/>
    </location>
</feature>
<dbReference type="InterPro" id="IPR058625">
    <property type="entry name" value="MdtA-like_BSH"/>
</dbReference>
<dbReference type="NCBIfam" id="TIGR01730">
    <property type="entry name" value="RND_mfp"/>
    <property type="match status" value="1"/>
</dbReference>
<evidence type="ECO:0000313" key="6">
    <source>
        <dbReference type="EMBL" id="MFC3040378.1"/>
    </source>
</evidence>
<name>A0ABV7CVQ4_9BACI</name>
<feature type="domain" description="YknX-like C-terminal permuted SH3-like" evidence="5">
    <location>
        <begin position="216"/>
        <end position="283"/>
    </location>
</feature>
<feature type="compositionally biased region" description="Polar residues" evidence="2">
    <location>
        <begin position="56"/>
        <end position="65"/>
    </location>
</feature>
<dbReference type="RefSeq" id="WP_390271564.1">
    <property type="nucleotide sequence ID" value="NZ_JBHRSA010000035.1"/>
</dbReference>
<dbReference type="Proteomes" id="UP001595279">
    <property type="component" value="Unassembled WGS sequence"/>
</dbReference>
<accession>A0ABV7CVQ4</accession>
<comment type="caution">
    <text evidence="6">The sequence shown here is derived from an EMBL/GenBank/DDBJ whole genome shotgun (WGS) entry which is preliminary data.</text>
</comment>
<feature type="region of interest" description="Disordered" evidence="2">
    <location>
        <begin position="252"/>
        <end position="287"/>
    </location>
</feature>
<feature type="compositionally biased region" description="Acidic residues" evidence="2">
    <location>
        <begin position="252"/>
        <end position="263"/>
    </location>
</feature>
<evidence type="ECO:0000259" key="4">
    <source>
        <dbReference type="Pfam" id="PF25917"/>
    </source>
</evidence>
<reference evidence="7" key="1">
    <citation type="journal article" date="2019" name="Int. J. Syst. Evol. Microbiol.">
        <title>The Global Catalogue of Microorganisms (GCM) 10K type strain sequencing project: providing services to taxonomists for standard genome sequencing and annotation.</title>
        <authorList>
            <consortium name="The Broad Institute Genomics Platform"/>
            <consortium name="The Broad Institute Genome Sequencing Center for Infectious Disease"/>
            <person name="Wu L."/>
            <person name="Ma J."/>
        </authorList>
    </citation>
    <scope>NUCLEOTIDE SEQUENCE [LARGE SCALE GENOMIC DNA]</scope>
    <source>
        <strain evidence="7">KCTC 13128</strain>
    </source>
</reference>
<feature type="region of interest" description="Disordered" evidence="2">
    <location>
        <begin position="51"/>
        <end position="74"/>
    </location>
</feature>
<dbReference type="InterPro" id="IPR006143">
    <property type="entry name" value="RND_pump_MFP"/>
</dbReference>
<evidence type="ECO:0000259" key="5">
    <source>
        <dbReference type="Pfam" id="PF25989"/>
    </source>
</evidence>
<dbReference type="SUPFAM" id="SSF111369">
    <property type="entry name" value="HlyD-like secretion proteins"/>
    <property type="match status" value="1"/>
</dbReference>
<dbReference type="Pfam" id="PF25917">
    <property type="entry name" value="BSH_RND"/>
    <property type="match status" value="1"/>
</dbReference>
<proteinExistence type="inferred from homology"/>
<keyword evidence="3" id="KW-0732">Signal</keyword>
<comment type="similarity">
    <text evidence="1">Belongs to the membrane fusion protein (MFP) (TC 8.A.1) family.</text>
</comment>
<feature type="chain" id="PRO_5045455497" evidence="3">
    <location>
        <begin position="19"/>
        <end position="287"/>
    </location>
</feature>
<dbReference type="InterPro" id="IPR058637">
    <property type="entry name" value="YknX-like_C"/>
</dbReference>
<dbReference type="Pfam" id="PF25989">
    <property type="entry name" value="YknX_C"/>
    <property type="match status" value="1"/>
</dbReference>
<protein>
    <submittedName>
        <fullName evidence="6">Efflux RND transporter periplasmic adaptor subunit</fullName>
    </submittedName>
</protein>
<feature type="domain" description="Multidrug resistance protein MdtA-like barrel-sandwich hybrid" evidence="4">
    <location>
        <begin position="67"/>
        <end position="132"/>
    </location>
</feature>
<feature type="signal peptide" evidence="3">
    <location>
        <begin position="1"/>
        <end position="18"/>
    </location>
</feature>
<dbReference type="Gene3D" id="2.40.420.20">
    <property type="match status" value="1"/>
</dbReference>
<dbReference type="Gene3D" id="2.40.50.100">
    <property type="match status" value="1"/>
</dbReference>
<evidence type="ECO:0000256" key="2">
    <source>
        <dbReference type="SAM" id="MobiDB-lite"/>
    </source>
</evidence>
<dbReference type="PANTHER" id="PTHR30469">
    <property type="entry name" value="MULTIDRUG RESISTANCE PROTEIN MDTA"/>
    <property type="match status" value="1"/>
</dbReference>
<dbReference type="PROSITE" id="PS51257">
    <property type="entry name" value="PROKAR_LIPOPROTEIN"/>
    <property type="match status" value="1"/>
</dbReference>
<gene>
    <name evidence="6" type="ORF">ACFOGI_08920</name>
</gene>
<sequence>MKKWLFGILAVLMIAVLAACTEEDDASEEETEEDAAVAVETAEVREGDLVVDRSASGRTSPSQSAPVMLQAPGEVDTLEVSEGEQVEEDDVIAKIATQAGIQNIRAPRDGEVMNLAVQEGDMATAEEPLAIIADMNEMTVEFTVTAEVRDLLTEGDVLDAVIEGETYEAEVVTVRAMPDDTGLYPVEATIPNEDDRLVPGMIAELTIPETVAEGALIIPTQALVEEDGSTFVYLVEENSAVKTKITPVETQTEETAVEGEIEPGDQVVTTGQSNLSDEDTVEVVEGE</sequence>
<evidence type="ECO:0000313" key="7">
    <source>
        <dbReference type="Proteomes" id="UP001595279"/>
    </source>
</evidence>
<evidence type="ECO:0000256" key="1">
    <source>
        <dbReference type="ARBA" id="ARBA00009477"/>
    </source>
</evidence>